<dbReference type="SUPFAM" id="SSF52047">
    <property type="entry name" value="RNI-like"/>
    <property type="match status" value="1"/>
</dbReference>
<keyword evidence="3" id="KW-1185">Reference proteome</keyword>
<evidence type="ECO:0000256" key="1">
    <source>
        <dbReference type="SAM" id="MobiDB-lite"/>
    </source>
</evidence>
<dbReference type="GeneID" id="94837791"/>
<feature type="compositionally biased region" description="Basic and acidic residues" evidence="1">
    <location>
        <begin position="729"/>
        <end position="790"/>
    </location>
</feature>
<dbReference type="Proteomes" id="UP000179807">
    <property type="component" value="Unassembled WGS sequence"/>
</dbReference>
<dbReference type="AlphaFoldDB" id="A0A1J4K9T7"/>
<sequence length="846" mass="97349">MSYSKPVIKLSKIKLKPMLENIWTYLETPIFVDSIVFKKSTDKKARTGFAILTHGALYLFKTKLIQNPKLFHTISILDYDEIIYSKESGNSILLSSEKNTVKLSKCSHMKELFEKLAFVLFECSFGVENIILPKFTPDVYHEVKNTILYNFQQDSSNQSNEKSNYRPEDALIKRCLFFAHFYHKYGKNLYEASYLKKYDDKVLPFLSIGPRFHLGNFASAYGHAMGWETNLNKLIFSNYRSRYTPLFLESLLINSQTINQIVFADYGQGKYIEFKFDKVTRTIVDSFWFHGCCINIITKFLNSCINYKCRISEFCLSNCTMTTSEFSKVLSGLVTIDCFKHLHSFTITGINFDPFPNDAFLSFLKKSDHLESLTVSNINVDGSLILATICRSDSILYKLKLNNLNFNGALNTTKLAIPSNLIMIEFSKSKFTMHALKSTLELLTSDAPISSSFIVRMNSIRLKPSCLDAFKNLNLAKCKPNICEFDFSNNILSVEAIPHFFNFLKTQNRLRILSVFNLNLQKQDPFIEALILYLKDSRVPGIDYGSPKILHKNSLIFLEALEKFTWLRRIKVSFPNGGDDACSYLVHIIEALPALTEFFADDLKPDTTENFFKLWEAVLTSKSILANNVPNTDINYLNITSNEHKKLIFHKLRNRPLPSLAEQRADFSIMQIKSQFDSSTTCVSDDIFYGTLTTTWVDTTVDTNLKIIETRQISDNDFLDNDDENDDEQSPKKQQIENNHKYNNDKDNNDKDNNDKDNNEKNNNEKDNDGKDNNDKDNNEKDNNANKYDIHDDLKENNIFSRHDINGMCNNVDVIQASEYVEIDLPLPTYDDENEKLEGNGVHTFH</sequence>
<feature type="region of interest" description="Disordered" evidence="1">
    <location>
        <begin position="716"/>
        <end position="790"/>
    </location>
</feature>
<protein>
    <submittedName>
        <fullName evidence="2">Uncharacterized protein</fullName>
    </submittedName>
</protein>
<evidence type="ECO:0000313" key="2">
    <source>
        <dbReference type="EMBL" id="OHT08191.1"/>
    </source>
</evidence>
<comment type="caution">
    <text evidence="2">The sequence shown here is derived from an EMBL/GenBank/DDBJ whole genome shotgun (WGS) entry which is preliminary data.</text>
</comment>
<evidence type="ECO:0000313" key="3">
    <source>
        <dbReference type="Proteomes" id="UP000179807"/>
    </source>
</evidence>
<dbReference type="Gene3D" id="3.80.10.10">
    <property type="entry name" value="Ribonuclease Inhibitor"/>
    <property type="match status" value="1"/>
</dbReference>
<accession>A0A1J4K9T7</accession>
<proteinExistence type="predicted"/>
<gene>
    <name evidence="2" type="ORF">TRFO_23327</name>
</gene>
<dbReference type="RefSeq" id="XP_068361327.1">
    <property type="nucleotide sequence ID" value="XM_068503087.1"/>
</dbReference>
<dbReference type="EMBL" id="MLAK01000674">
    <property type="protein sequence ID" value="OHT08191.1"/>
    <property type="molecule type" value="Genomic_DNA"/>
</dbReference>
<dbReference type="InterPro" id="IPR032675">
    <property type="entry name" value="LRR_dom_sf"/>
</dbReference>
<feature type="compositionally biased region" description="Acidic residues" evidence="1">
    <location>
        <begin position="717"/>
        <end position="728"/>
    </location>
</feature>
<reference evidence="2" key="1">
    <citation type="submission" date="2016-10" db="EMBL/GenBank/DDBJ databases">
        <authorList>
            <person name="Benchimol M."/>
            <person name="Almeida L.G."/>
            <person name="Vasconcelos A.T."/>
            <person name="Perreira-Neves A."/>
            <person name="Rosa I.A."/>
            <person name="Tasca T."/>
            <person name="Bogo M.R."/>
            <person name="de Souza W."/>
        </authorList>
    </citation>
    <scope>NUCLEOTIDE SEQUENCE [LARGE SCALE GENOMIC DNA]</scope>
    <source>
        <strain evidence="2">K</strain>
    </source>
</reference>
<name>A0A1J4K9T7_9EUKA</name>
<dbReference type="VEuPathDB" id="TrichDB:TRFO_23327"/>
<organism evidence="2 3">
    <name type="scientific">Tritrichomonas foetus</name>
    <dbReference type="NCBI Taxonomy" id="1144522"/>
    <lineage>
        <taxon>Eukaryota</taxon>
        <taxon>Metamonada</taxon>
        <taxon>Parabasalia</taxon>
        <taxon>Tritrichomonadida</taxon>
        <taxon>Tritrichomonadidae</taxon>
        <taxon>Tritrichomonas</taxon>
    </lineage>
</organism>